<comment type="caution">
    <text evidence="1">The sequence shown here is derived from an EMBL/GenBank/DDBJ whole genome shotgun (WGS) entry which is preliminary data.</text>
</comment>
<dbReference type="OrthoDB" id="7276657at2"/>
<evidence type="ECO:0000313" key="1">
    <source>
        <dbReference type="EMBL" id="POF62515.1"/>
    </source>
</evidence>
<dbReference type="RefSeq" id="WP_110095395.1">
    <property type="nucleotide sequence ID" value="NZ_NKUE01000002.1"/>
</dbReference>
<accession>A0A2S3W0V5</accession>
<organism evidence="1 2">
    <name type="scientific">Novacetimonas maltaceti</name>
    <dbReference type="NCBI Taxonomy" id="1203393"/>
    <lineage>
        <taxon>Bacteria</taxon>
        <taxon>Pseudomonadati</taxon>
        <taxon>Pseudomonadota</taxon>
        <taxon>Alphaproteobacteria</taxon>
        <taxon>Acetobacterales</taxon>
        <taxon>Acetobacteraceae</taxon>
        <taxon>Novacetimonas</taxon>
    </lineage>
</organism>
<protein>
    <submittedName>
        <fullName evidence="1">Uncharacterized protein</fullName>
    </submittedName>
</protein>
<gene>
    <name evidence="1" type="ORF">KMAL_18090</name>
</gene>
<keyword evidence="2" id="KW-1185">Reference proteome</keyword>
<reference evidence="1 2" key="1">
    <citation type="submission" date="2018-01" db="EMBL/GenBank/DDBJ databases">
        <title>Draft Genome Sequence of Komagataeibacter maltaceti LMG 1529, a Vinegar Producing Acetic Acid Bacterium Isolated from Malt Vinegar Brewery Acetifiers.</title>
        <authorList>
            <person name="Zhang Q."/>
            <person name="Hollensteiner J."/>
            <person name="Poehlein A."/>
            <person name="Daniel R."/>
        </authorList>
    </citation>
    <scope>NUCLEOTIDE SEQUENCE [LARGE SCALE GENOMIC DNA]</scope>
    <source>
        <strain evidence="1 2">LMG 1529</strain>
    </source>
</reference>
<evidence type="ECO:0000313" key="2">
    <source>
        <dbReference type="Proteomes" id="UP000237344"/>
    </source>
</evidence>
<dbReference type="AlphaFoldDB" id="A0A2S3W0V5"/>
<name>A0A2S3W0V5_9PROT</name>
<dbReference type="EMBL" id="POTC01000022">
    <property type="protein sequence ID" value="POF62515.1"/>
    <property type="molecule type" value="Genomic_DNA"/>
</dbReference>
<sequence>MSETTGCSADWHLEHSRPALFLDYFNPRTSFAAQANTLVTRFRDIQALCDEHAPPPELTRLRNELAFHLVKMSRWWGFDFCPRGVTNVRNPLFMAYVKAHIEHSLEDESLFDLLTVQRYMHAGDAGHLLVLGGETGTDPALGVLFGIDGQRGFRFAIGSVGLAPLWNGQTYPDFASMWLSAQAVHALIADSHANVQEYETAHREHIQARAWHRRHFHRHITRPALDMYVQAGSQLDSCQSAFGRAEFETIVNRAAFHIARTAFHHNMTIADMIGTSGLRDMGLRQANTIKRQARTYIMTCIDPIERPEMDILLDRVISYLPRRCT</sequence>
<proteinExistence type="predicted"/>
<dbReference type="Proteomes" id="UP000237344">
    <property type="component" value="Unassembled WGS sequence"/>
</dbReference>